<keyword evidence="5 12" id="KW-0378">Hydrolase</keyword>
<evidence type="ECO:0000256" key="6">
    <source>
        <dbReference type="ARBA" id="ARBA00022837"/>
    </source>
</evidence>
<evidence type="ECO:0000256" key="10">
    <source>
        <dbReference type="PIRSR" id="PIRSR601382-2"/>
    </source>
</evidence>
<organism evidence="13 14">
    <name type="scientific">Pterulicium gracile</name>
    <dbReference type="NCBI Taxonomy" id="1884261"/>
    <lineage>
        <taxon>Eukaryota</taxon>
        <taxon>Fungi</taxon>
        <taxon>Dikarya</taxon>
        <taxon>Basidiomycota</taxon>
        <taxon>Agaricomycotina</taxon>
        <taxon>Agaricomycetes</taxon>
        <taxon>Agaricomycetidae</taxon>
        <taxon>Agaricales</taxon>
        <taxon>Pleurotineae</taxon>
        <taxon>Pterulaceae</taxon>
        <taxon>Pterulicium</taxon>
    </lineage>
</organism>
<dbReference type="PRINTS" id="PR00747">
    <property type="entry name" value="GLYHDRLASE47"/>
</dbReference>
<comment type="cofactor">
    <cofactor evidence="1 10">
        <name>Ca(2+)</name>
        <dbReference type="ChEBI" id="CHEBI:29108"/>
    </cofactor>
</comment>
<dbReference type="AlphaFoldDB" id="A0A5C3QNU0"/>
<feature type="binding site" evidence="10">
    <location>
        <position position="581"/>
    </location>
    <ligand>
        <name>Ca(2+)</name>
        <dbReference type="ChEBI" id="CHEBI:29108"/>
    </ligand>
</feature>
<reference evidence="13 14" key="1">
    <citation type="journal article" date="2019" name="Nat. Ecol. Evol.">
        <title>Megaphylogeny resolves global patterns of mushroom evolution.</title>
        <authorList>
            <person name="Varga T."/>
            <person name="Krizsan K."/>
            <person name="Foldi C."/>
            <person name="Dima B."/>
            <person name="Sanchez-Garcia M."/>
            <person name="Sanchez-Ramirez S."/>
            <person name="Szollosi G.J."/>
            <person name="Szarkandi J.G."/>
            <person name="Papp V."/>
            <person name="Albert L."/>
            <person name="Andreopoulos W."/>
            <person name="Angelini C."/>
            <person name="Antonin V."/>
            <person name="Barry K.W."/>
            <person name="Bougher N.L."/>
            <person name="Buchanan P."/>
            <person name="Buyck B."/>
            <person name="Bense V."/>
            <person name="Catcheside P."/>
            <person name="Chovatia M."/>
            <person name="Cooper J."/>
            <person name="Damon W."/>
            <person name="Desjardin D."/>
            <person name="Finy P."/>
            <person name="Geml J."/>
            <person name="Haridas S."/>
            <person name="Hughes K."/>
            <person name="Justo A."/>
            <person name="Karasinski D."/>
            <person name="Kautmanova I."/>
            <person name="Kiss B."/>
            <person name="Kocsube S."/>
            <person name="Kotiranta H."/>
            <person name="LaButti K.M."/>
            <person name="Lechner B.E."/>
            <person name="Liimatainen K."/>
            <person name="Lipzen A."/>
            <person name="Lukacs Z."/>
            <person name="Mihaltcheva S."/>
            <person name="Morgado L.N."/>
            <person name="Niskanen T."/>
            <person name="Noordeloos M.E."/>
            <person name="Ohm R.A."/>
            <person name="Ortiz-Santana B."/>
            <person name="Ovrebo C."/>
            <person name="Racz N."/>
            <person name="Riley R."/>
            <person name="Savchenko A."/>
            <person name="Shiryaev A."/>
            <person name="Soop K."/>
            <person name="Spirin V."/>
            <person name="Szebenyi C."/>
            <person name="Tomsovsky M."/>
            <person name="Tulloss R.E."/>
            <person name="Uehling J."/>
            <person name="Grigoriev I.V."/>
            <person name="Vagvolgyi C."/>
            <person name="Papp T."/>
            <person name="Martin F.M."/>
            <person name="Miettinen O."/>
            <person name="Hibbett D.S."/>
            <person name="Nagy L.G."/>
        </authorList>
    </citation>
    <scope>NUCLEOTIDE SEQUENCE [LARGE SCALE GENOMIC DNA]</scope>
    <source>
        <strain evidence="13 14">CBS 309.79</strain>
    </source>
</reference>
<evidence type="ECO:0000256" key="11">
    <source>
        <dbReference type="PIRSR" id="PIRSR601382-3"/>
    </source>
</evidence>
<dbReference type="GO" id="GO:0005509">
    <property type="term" value="F:calcium ion binding"/>
    <property type="evidence" value="ECO:0007669"/>
    <property type="project" value="InterPro"/>
</dbReference>
<evidence type="ECO:0000313" key="13">
    <source>
        <dbReference type="EMBL" id="TFL01959.1"/>
    </source>
</evidence>
<dbReference type="GO" id="GO:0036503">
    <property type="term" value="P:ERAD pathway"/>
    <property type="evidence" value="ECO:0007669"/>
    <property type="project" value="UniProtKB-ARBA"/>
</dbReference>
<dbReference type="STRING" id="1884261.A0A5C3QNU0"/>
<comment type="catalytic activity">
    <reaction evidence="8">
        <text>N(4)-(alpha-D-Man-(1-&gt;2)-alpha-D-Man-(1-&gt;2)-alpha-D-Man-(1-&gt;3)-[alpha-D-Man-(1-&gt;3)-[alpha-D-Man-(1-&gt;2)-alpha-D-Man-(1-&gt;6)]-alpha-D-Man-(1-&gt;6)]-beta-D-Man-(1-&gt;4)-beta-D-GlcNAc-(1-&gt;4)-beta-D-GlcNAc)-L-asparaginyl-[protein] (N-glucan mannose isomer 8A1,2,3B1,3) + 3 H2O = N(4)-(alpha-D-Man-(1-&gt;3)-[alpha-D-Man-(1-&gt;3)-[alpha-D-Man-(1-&gt;6)]-alpha-D-Man-(1-&gt;6)]-beta-D-Man-(1-&gt;4)-beta-D-GlcNAc-(1-&gt;4)-beta-D-GlcNAc)-L-asparaginyl-[protein] (N-glucan mannose isomer 5A1,2) + 3 beta-D-mannose</text>
        <dbReference type="Rhea" id="RHEA:56028"/>
        <dbReference type="Rhea" id="RHEA-COMP:14358"/>
        <dbReference type="Rhea" id="RHEA-COMP:14367"/>
        <dbReference type="ChEBI" id="CHEBI:15377"/>
        <dbReference type="ChEBI" id="CHEBI:28563"/>
        <dbReference type="ChEBI" id="CHEBI:59087"/>
        <dbReference type="ChEBI" id="CHEBI:60628"/>
        <dbReference type="EC" id="3.2.1.113"/>
    </reaction>
</comment>
<dbReference type="EMBL" id="ML178823">
    <property type="protein sequence ID" value="TFL01959.1"/>
    <property type="molecule type" value="Genomic_DNA"/>
</dbReference>
<keyword evidence="6 10" id="KW-0106">Calcium</keyword>
<protein>
    <recommendedName>
        <fullName evidence="12">alpha-1,2-Mannosidase</fullName>
        <ecNumber evidence="12">3.2.1.-</ecNumber>
    </recommendedName>
</protein>
<evidence type="ECO:0000256" key="9">
    <source>
        <dbReference type="ARBA" id="ARBA00048605"/>
    </source>
</evidence>
<comment type="similarity">
    <text evidence="3 12">Belongs to the glycosyl hydrolase 47 family.</text>
</comment>
<sequence length="601" mass="67872">MLILRQPRFLRNTSILAGVLLVLGLLHYTYTLSNDRSFPLFDDSPFKPPSPPGSGRPATAAEWEQRADQVKEAFRRSYAAYEKYAFPYDELKPLTKTAWASRFNGWGVSTIDSLDTMHIMGLKDELERGLALVKKLEFPMFKSDYAPYFETVIRYLGGFLSAYTLTNDKIYLDKAEQLAILLDPVFNTTSGLPTYGVNTLTPFFDSGNITPRFSACLAEIGTLQIEYTYLAKLTGEKRWYDRVKQVTEIFANADLRNTGGMLPTTWSLDSGRPASDGHLSLGGTADSGHEYLLKQYLLTGKTDKTYLELYLRAATQSIAQLLYISPTRNIVYATDASGFSDMNPHGYVSHKFEHLTCFFPGLLALGAHTLPLNDLKSVGIDFKSLGDNYGAAKQAYETLSRYNLKDVHLWAAEAVGQACYLLYADQPTGLSPDEVFMKTPPDNKSTRWLTALEGWRASGARGSPPGTGNIPPVSQEDVGPGDYNVAHHEYVLRPETVESFYILYKVTGKSIWRERGWEVFQALERSARTDEAYAKVSRVGTFPPAHGDELPSYFFAETLKYLYLLFKDDDSFDLDKWVFNTEAHPFKTFEWTEEERRRFEI</sequence>
<dbReference type="GO" id="GO:0005975">
    <property type="term" value="P:carbohydrate metabolic process"/>
    <property type="evidence" value="ECO:0007669"/>
    <property type="project" value="InterPro"/>
</dbReference>
<dbReference type="InterPro" id="IPR050749">
    <property type="entry name" value="Glycosyl_Hydrolase_47"/>
</dbReference>
<evidence type="ECO:0000256" key="3">
    <source>
        <dbReference type="ARBA" id="ARBA00007658"/>
    </source>
</evidence>
<dbReference type="OrthoDB" id="8118055at2759"/>
<keyword evidence="12" id="KW-0326">Glycosidase</keyword>
<evidence type="ECO:0000256" key="12">
    <source>
        <dbReference type="RuleBase" id="RU361193"/>
    </source>
</evidence>
<name>A0A5C3QNU0_9AGAR</name>
<evidence type="ECO:0000256" key="2">
    <source>
        <dbReference type="ARBA" id="ARBA00004922"/>
    </source>
</evidence>
<dbReference type="SUPFAM" id="SSF48225">
    <property type="entry name" value="Seven-hairpin glycosidases"/>
    <property type="match status" value="1"/>
</dbReference>
<dbReference type="PANTHER" id="PTHR11742:SF55">
    <property type="entry name" value="ENDOPLASMIC RETICULUM MANNOSYL-OLIGOSACCHARIDE 1,2-ALPHA-MANNOSIDASE"/>
    <property type="match status" value="1"/>
</dbReference>
<dbReference type="GO" id="GO:0004571">
    <property type="term" value="F:mannosyl-oligosaccharide 1,2-alpha-mannosidase activity"/>
    <property type="evidence" value="ECO:0007669"/>
    <property type="project" value="UniProtKB-EC"/>
</dbReference>
<evidence type="ECO:0000256" key="8">
    <source>
        <dbReference type="ARBA" id="ARBA00047669"/>
    </source>
</evidence>
<comment type="pathway">
    <text evidence="2">Protein modification; protein glycosylation.</text>
</comment>
<dbReference type="Proteomes" id="UP000305067">
    <property type="component" value="Unassembled WGS sequence"/>
</dbReference>
<evidence type="ECO:0000313" key="14">
    <source>
        <dbReference type="Proteomes" id="UP000305067"/>
    </source>
</evidence>
<dbReference type="InterPro" id="IPR001382">
    <property type="entry name" value="Glyco_hydro_47"/>
</dbReference>
<evidence type="ECO:0000256" key="7">
    <source>
        <dbReference type="ARBA" id="ARBA00023157"/>
    </source>
</evidence>
<dbReference type="PANTHER" id="PTHR11742">
    <property type="entry name" value="MANNOSYL-OLIGOSACCHARIDE ALPHA-1,2-MANNOSIDASE-RELATED"/>
    <property type="match status" value="1"/>
</dbReference>
<evidence type="ECO:0000256" key="1">
    <source>
        <dbReference type="ARBA" id="ARBA00001913"/>
    </source>
</evidence>
<feature type="disulfide bond" evidence="11">
    <location>
        <begin position="357"/>
        <end position="419"/>
    </location>
</feature>
<gene>
    <name evidence="13" type="ORF">BDV98DRAFT_506199</name>
</gene>
<dbReference type="GO" id="GO:0016020">
    <property type="term" value="C:membrane"/>
    <property type="evidence" value="ECO:0007669"/>
    <property type="project" value="InterPro"/>
</dbReference>
<dbReference type="InterPro" id="IPR036026">
    <property type="entry name" value="Seven-hairpin_glycosidases"/>
</dbReference>
<evidence type="ECO:0000256" key="4">
    <source>
        <dbReference type="ARBA" id="ARBA00022723"/>
    </source>
</evidence>
<proteinExistence type="inferred from homology"/>
<accession>A0A5C3QNU0</accession>
<dbReference type="InterPro" id="IPR012341">
    <property type="entry name" value="6hp_glycosidase-like_sf"/>
</dbReference>
<evidence type="ECO:0000256" key="5">
    <source>
        <dbReference type="ARBA" id="ARBA00022801"/>
    </source>
</evidence>
<dbReference type="EC" id="3.2.1.-" evidence="12"/>
<dbReference type="Pfam" id="PF01532">
    <property type="entry name" value="Glyco_hydro_47"/>
    <property type="match status" value="1"/>
</dbReference>
<dbReference type="Gene3D" id="1.50.10.10">
    <property type="match status" value="1"/>
</dbReference>
<keyword evidence="4 10" id="KW-0479">Metal-binding</keyword>
<keyword evidence="7 11" id="KW-1015">Disulfide bond</keyword>
<keyword evidence="14" id="KW-1185">Reference proteome</keyword>
<dbReference type="GO" id="GO:0005783">
    <property type="term" value="C:endoplasmic reticulum"/>
    <property type="evidence" value="ECO:0007669"/>
    <property type="project" value="TreeGrafter"/>
</dbReference>
<comment type="catalytic activity">
    <reaction evidence="9">
        <text>N(4)-(alpha-D-Man-(1-&gt;2)-alpha-D-Man-(1-&gt;2)-alpha-D-Man-(1-&gt;3)-[alpha-D-Man-(1-&gt;2)-alpha-D-Man-(1-&gt;3)-[alpha-D-Man-(1-&gt;2)-alpha-D-Man-(1-&gt;6)]-alpha-D-Man-(1-&gt;6)]-beta-D-Man-(1-&gt;4)-beta-D-GlcNAc-(1-&gt;4)-beta-D-GlcNAc)-L-asparaginyl-[protein] (N-glucan mannose isomer 9A1,2,3B1,2,3) + 4 H2O = N(4)-(alpha-D-Man-(1-&gt;3)-[alpha-D-Man-(1-&gt;3)-[alpha-D-Man-(1-&gt;6)]-alpha-D-Man-(1-&gt;6)]-beta-D-Man-(1-&gt;4)-beta-D-GlcNAc-(1-&gt;4)-beta-D-GlcNAc)-L-asparaginyl-[protein] (N-glucan mannose isomer 5A1,2) + 4 beta-D-mannose</text>
        <dbReference type="Rhea" id="RHEA:56008"/>
        <dbReference type="Rhea" id="RHEA-COMP:14356"/>
        <dbReference type="Rhea" id="RHEA-COMP:14367"/>
        <dbReference type="ChEBI" id="CHEBI:15377"/>
        <dbReference type="ChEBI" id="CHEBI:28563"/>
        <dbReference type="ChEBI" id="CHEBI:59087"/>
        <dbReference type="ChEBI" id="CHEBI:139493"/>
        <dbReference type="EC" id="3.2.1.113"/>
    </reaction>
</comment>